<evidence type="ECO:0000313" key="2">
    <source>
        <dbReference type="Proteomes" id="UP001470230"/>
    </source>
</evidence>
<keyword evidence="2" id="KW-1185">Reference proteome</keyword>
<protein>
    <recommendedName>
        <fullName evidence="3">Arginine deiminase</fullName>
    </recommendedName>
</protein>
<dbReference type="PANTHER" id="PTHR47271">
    <property type="entry name" value="ARGININE DEIMINASE"/>
    <property type="match status" value="1"/>
</dbReference>
<evidence type="ECO:0000313" key="1">
    <source>
        <dbReference type="EMBL" id="KAK8899976.1"/>
    </source>
</evidence>
<gene>
    <name evidence="1" type="ORF">M9Y10_002299</name>
</gene>
<dbReference type="Gene3D" id="3.75.10.10">
    <property type="entry name" value="L-arginine/glycine Amidinotransferase, Chain A"/>
    <property type="match status" value="1"/>
</dbReference>
<accession>A0ABR2LAF9</accession>
<proteinExistence type="predicted"/>
<sequence length="427" mass="48695">MLRRFSLTRLRTNRTLQVGSTRQVSEFDNPTDFITHCPSLAERFPFHLDAFLYKSPPNPEQAASCHKKFCDLLHEETGARVWTTREVLHQLSKPQLRNLVIDSSNCKFKVVPGLNVDKIQNKMMREYFNYSLSRLNKDHLIDLLFLHPSVTITVDNSSTGFSVTEMPVSPLSNLVFTRDQQITTAKGVIIGRLAAPQRKFENFLMEAVWRQLGITPYARINEPGVLEGGDFIPIGPDLALLGVGQRTNFSAARQLLREDLIGTRRVVVVEDIRDDSKNTTHLDTIFSPIDKNICICLDKVAQDDPRFLRIAHEYVRKGPVYVEEVQMPFGKWLRNEGYTVVMATLEQQNAKFISNLNLGRDVYGKSKILSIHPDVESTLKRHGFEGTVLYTDFSPLIAMYGGVHSTTQVMRAADTYMSFKKRNREEQ</sequence>
<dbReference type="EMBL" id="JAPFFF010000001">
    <property type="protein sequence ID" value="KAK8899976.1"/>
    <property type="molecule type" value="Genomic_DNA"/>
</dbReference>
<comment type="caution">
    <text evidence="1">The sequence shown here is derived from an EMBL/GenBank/DDBJ whole genome shotgun (WGS) entry which is preliminary data.</text>
</comment>
<organism evidence="1 2">
    <name type="scientific">Tritrichomonas musculus</name>
    <dbReference type="NCBI Taxonomy" id="1915356"/>
    <lineage>
        <taxon>Eukaryota</taxon>
        <taxon>Metamonada</taxon>
        <taxon>Parabasalia</taxon>
        <taxon>Tritrichomonadida</taxon>
        <taxon>Tritrichomonadidae</taxon>
        <taxon>Tritrichomonas</taxon>
    </lineage>
</organism>
<name>A0ABR2LAF9_9EUKA</name>
<dbReference type="Proteomes" id="UP001470230">
    <property type="component" value="Unassembled WGS sequence"/>
</dbReference>
<dbReference type="SUPFAM" id="SSF55909">
    <property type="entry name" value="Pentein"/>
    <property type="match status" value="1"/>
</dbReference>
<dbReference type="Pfam" id="PF02274">
    <property type="entry name" value="ADI"/>
    <property type="match status" value="1"/>
</dbReference>
<dbReference type="PANTHER" id="PTHR47271:SF2">
    <property type="entry name" value="ARGININE DEIMINASE"/>
    <property type="match status" value="1"/>
</dbReference>
<evidence type="ECO:0008006" key="3">
    <source>
        <dbReference type="Google" id="ProtNLM"/>
    </source>
</evidence>
<reference evidence="1 2" key="1">
    <citation type="submission" date="2024-04" db="EMBL/GenBank/DDBJ databases">
        <title>Tritrichomonas musculus Genome.</title>
        <authorList>
            <person name="Alves-Ferreira E."/>
            <person name="Grigg M."/>
            <person name="Lorenzi H."/>
            <person name="Galac M."/>
        </authorList>
    </citation>
    <scope>NUCLEOTIDE SEQUENCE [LARGE SCALE GENOMIC DNA]</scope>
    <source>
        <strain evidence="1 2">EAF2021</strain>
    </source>
</reference>